<reference evidence="2 3" key="1">
    <citation type="submission" date="2016-11" db="EMBL/GenBank/DDBJ databases">
        <authorList>
            <person name="Jaros S."/>
            <person name="Januszkiewicz K."/>
            <person name="Wedrychowicz H."/>
        </authorList>
    </citation>
    <scope>NUCLEOTIDE SEQUENCE [LARGE SCALE GENOMIC DNA]</scope>
    <source>
        <strain evidence="2 3">GAS242</strain>
    </source>
</reference>
<keyword evidence="1" id="KW-0732">Signal</keyword>
<dbReference type="Proteomes" id="UP000190675">
    <property type="component" value="Chromosome I"/>
</dbReference>
<feature type="signal peptide" evidence="1">
    <location>
        <begin position="1"/>
        <end position="33"/>
    </location>
</feature>
<evidence type="ECO:0008006" key="4">
    <source>
        <dbReference type="Google" id="ProtNLM"/>
    </source>
</evidence>
<evidence type="ECO:0000313" key="3">
    <source>
        <dbReference type="Proteomes" id="UP000190675"/>
    </source>
</evidence>
<dbReference type="RefSeq" id="WP_079567726.1">
    <property type="nucleotide sequence ID" value="NZ_LT670818.1"/>
</dbReference>
<gene>
    <name evidence="2" type="ORF">SAMN05444169_4381</name>
</gene>
<feature type="chain" id="PRO_5013155375" description="Carboxypeptidase regulatory-like domain-containing protein" evidence="1">
    <location>
        <begin position="34"/>
        <end position="721"/>
    </location>
</feature>
<protein>
    <recommendedName>
        <fullName evidence="4">Carboxypeptidase regulatory-like domain-containing protein</fullName>
    </recommendedName>
</protein>
<evidence type="ECO:0000313" key="2">
    <source>
        <dbReference type="EMBL" id="SHG83751.1"/>
    </source>
</evidence>
<dbReference type="OrthoDB" id="7578032at2"/>
<sequence>MNLKRQFRSYFAFTATCIALAGLLPLVSLPARAQQAAVAIDNDDIGGVVSGPNGPEAGVWVIAETTELPTKFAKIVVTDDQGRFVIPDLPPRVNYEVWVRGYGLVDSPKLRAKPGQQLRLAAVPAPDEAAAAHYYPAIYWFTLLKIPPAKDFGGSTDIPKDITQDIWRQRMNNVDCIGCHQLGQEATRTVPAAFGEFKSGEEAWMRRVSSGQTGEWMVNRLAGQLGGVPFKYFGDWTDRIAKGELPKTRPPRPTGIERNVVISSWEWATEKHFVHDLISSDRRNPTVNAYGPLYGSNEYSSDDMPILDPKTSTVTFFKMPVADPNMPEMFGPPLHPNATLKPIGASAYWGEEQIWSQRANNHNGMFDGKGRVWFAAAVRGIENPAWCKRGSDLPSAKAFPLDRSGRQVSMLDPKTMKYSFIDTCFGTHHPQFGYDTDNTLWFSGTGPVAGWVNTRIWDETGDAVKAQGWAPWVLDTNGNGKLDDYTEPGAPVQPERDARVAGSGPYAVMPHPTDGSIWYAVNVFAGTPGFMRFDPKTKLSEFYAIPKEGIGVRGGDIDKNGVVWGSGSNGSLISFDRSKCKGPLNGPNATGNHCPEGFAFHKYPGPGFEGFENSSAEASYYTWVDHYNTVGLGENIPISTANLNDGFVAFKDGQMVMLRIPYPIGFFAKGLDGRIDDVNAGWKGRGLWSTSGDRVPWMMEGGKGSRPRAVHIQIRPDPLAK</sequence>
<dbReference type="SUPFAM" id="SSF101898">
    <property type="entry name" value="NHL repeat"/>
    <property type="match status" value="1"/>
</dbReference>
<dbReference type="AlphaFoldDB" id="A0A1M5N2J1"/>
<name>A0A1M5N2J1_9BRAD</name>
<accession>A0A1M5N2J1</accession>
<proteinExistence type="predicted"/>
<organism evidence="2 3">
    <name type="scientific">Bradyrhizobium erythrophlei</name>
    <dbReference type="NCBI Taxonomy" id="1437360"/>
    <lineage>
        <taxon>Bacteria</taxon>
        <taxon>Pseudomonadati</taxon>
        <taxon>Pseudomonadota</taxon>
        <taxon>Alphaproteobacteria</taxon>
        <taxon>Hyphomicrobiales</taxon>
        <taxon>Nitrobacteraceae</taxon>
        <taxon>Bradyrhizobium</taxon>
    </lineage>
</organism>
<evidence type="ECO:0000256" key="1">
    <source>
        <dbReference type="SAM" id="SignalP"/>
    </source>
</evidence>
<dbReference type="EMBL" id="LT670818">
    <property type="protein sequence ID" value="SHG83751.1"/>
    <property type="molecule type" value="Genomic_DNA"/>
</dbReference>